<dbReference type="AlphaFoldDB" id="A0A3N4K701"/>
<organism evidence="1 2">
    <name type="scientific">Choiromyces venosus 120613-1</name>
    <dbReference type="NCBI Taxonomy" id="1336337"/>
    <lineage>
        <taxon>Eukaryota</taxon>
        <taxon>Fungi</taxon>
        <taxon>Dikarya</taxon>
        <taxon>Ascomycota</taxon>
        <taxon>Pezizomycotina</taxon>
        <taxon>Pezizomycetes</taxon>
        <taxon>Pezizales</taxon>
        <taxon>Tuberaceae</taxon>
        <taxon>Choiromyces</taxon>
    </lineage>
</organism>
<evidence type="ECO:0000313" key="1">
    <source>
        <dbReference type="EMBL" id="RPB05002.1"/>
    </source>
</evidence>
<evidence type="ECO:0000313" key="2">
    <source>
        <dbReference type="Proteomes" id="UP000276215"/>
    </source>
</evidence>
<name>A0A3N4K701_9PEZI</name>
<proteinExistence type="predicted"/>
<dbReference type="EMBL" id="ML120355">
    <property type="protein sequence ID" value="RPB05002.1"/>
    <property type="molecule type" value="Genomic_DNA"/>
</dbReference>
<reference evidence="1 2" key="1">
    <citation type="journal article" date="2018" name="Nat. Ecol. Evol.">
        <title>Pezizomycetes genomes reveal the molecular basis of ectomycorrhizal truffle lifestyle.</title>
        <authorList>
            <person name="Murat C."/>
            <person name="Payen T."/>
            <person name="Noel B."/>
            <person name="Kuo A."/>
            <person name="Morin E."/>
            <person name="Chen J."/>
            <person name="Kohler A."/>
            <person name="Krizsan K."/>
            <person name="Balestrini R."/>
            <person name="Da Silva C."/>
            <person name="Montanini B."/>
            <person name="Hainaut M."/>
            <person name="Levati E."/>
            <person name="Barry K.W."/>
            <person name="Belfiori B."/>
            <person name="Cichocki N."/>
            <person name="Clum A."/>
            <person name="Dockter R.B."/>
            <person name="Fauchery L."/>
            <person name="Guy J."/>
            <person name="Iotti M."/>
            <person name="Le Tacon F."/>
            <person name="Lindquist E.A."/>
            <person name="Lipzen A."/>
            <person name="Malagnac F."/>
            <person name="Mello A."/>
            <person name="Molinier V."/>
            <person name="Miyauchi S."/>
            <person name="Poulain J."/>
            <person name="Riccioni C."/>
            <person name="Rubini A."/>
            <person name="Sitrit Y."/>
            <person name="Splivallo R."/>
            <person name="Traeger S."/>
            <person name="Wang M."/>
            <person name="Zifcakova L."/>
            <person name="Wipf D."/>
            <person name="Zambonelli A."/>
            <person name="Paolocci F."/>
            <person name="Nowrousian M."/>
            <person name="Ottonello S."/>
            <person name="Baldrian P."/>
            <person name="Spatafora J.W."/>
            <person name="Henrissat B."/>
            <person name="Nagy L.G."/>
            <person name="Aury J.M."/>
            <person name="Wincker P."/>
            <person name="Grigoriev I.V."/>
            <person name="Bonfante P."/>
            <person name="Martin F.M."/>
        </authorList>
    </citation>
    <scope>NUCLEOTIDE SEQUENCE [LARGE SCALE GENOMIC DNA]</scope>
    <source>
        <strain evidence="1 2">120613-1</strain>
    </source>
</reference>
<accession>A0A3N4K701</accession>
<dbReference type="Proteomes" id="UP000276215">
    <property type="component" value="Unassembled WGS sequence"/>
</dbReference>
<protein>
    <submittedName>
        <fullName evidence="1">Uncharacterized protein</fullName>
    </submittedName>
</protein>
<keyword evidence="2" id="KW-1185">Reference proteome</keyword>
<sequence length="70" mass="8051">MWFGDILNFETPNSTSFNSAPDAIWGIFCGQLEVISGDKIITHLHIIPFNQPEEYILLIDYFKTLIDISF</sequence>
<gene>
    <name evidence="1" type="ORF">L873DRAFT_1071156</name>
</gene>